<dbReference type="CDD" id="cd00024">
    <property type="entry name" value="CD_CSD"/>
    <property type="match status" value="1"/>
</dbReference>
<feature type="coiled-coil region" evidence="1">
    <location>
        <begin position="283"/>
        <end position="317"/>
    </location>
</feature>
<evidence type="ECO:0000259" key="3">
    <source>
        <dbReference type="PROSITE" id="PS50013"/>
    </source>
</evidence>
<dbReference type="AlphaFoldDB" id="A0A8S9ZPE2"/>
<evidence type="ECO:0000313" key="5">
    <source>
        <dbReference type="Proteomes" id="UP000605970"/>
    </source>
</evidence>
<feature type="domain" description="Chromo" evidence="3">
    <location>
        <begin position="25"/>
        <end position="85"/>
    </location>
</feature>
<dbReference type="OrthoDB" id="5793616at2759"/>
<evidence type="ECO:0000313" key="4">
    <source>
        <dbReference type="EMBL" id="KAF7635290.1"/>
    </source>
</evidence>
<name>A0A8S9ZPE2_9BILA</name>
<dbReference type="InterPro" id="IPR000953">
    <property type="entry name" value="Chromo/chromo_shadow_dom"/>
</dbReference>
<dbReference type="Gene3D" id="2.40.50.40">
    <property type="match status" value="1"/>
</dbReference>
<dbReference type="Proteomes" id="UP000605970">
    <property type="component" value="Unassembled WGS sequence"/>
</dbReference>
<protein>
    <submittedName>
        <fullName evidence="4">Chromo domain-containing protein</fullName>
    </submittedName>
</protein>
<comment type="caution">
    <text evidence="4">The sequence shown here is derived from an EMBL/GenBank/DDBJ whole genome shotgun (WGS) entry which is preliminary data.</text>
</comment>
<proteinExistence type="predicted"/>
<keyword evidence="1" id="KW-0175">Coiled coil</keyword>
<dbReference type="SMART" id="SM00298">
    <property type="entry name" value="CHROMO"/>
    <property type="match status" value="1"/>
</dbReference>
<feature type="region of interest" description="Disordered" evidence="2">
    <location>
        <begin position="106"/>
        <end position="274"/>
    </location>
</feature>
<reference evidence="4" key="1">
    <citation type="journal article" date="2020" name="Ecol. Evol.">
        <title>Genome structure and content of the rice root-knot nematode (Meloidogyne graminicola).</title>
        <authorList>
            <person name="Phan N.T."/>
            <person name="Danchin E.G.J."/>
            <person name="Klopp C."/>
            <person name="Perfus-Barbeoch L."/>
            <person name="Kozlowski D.K."/>
            <person name="Koutsovoulos G.D."/>
            <person name="Lopez-Roques C."/>
            <person name="Bouchez O."/>
            <person name="Zahm M."/>
            <person name="Besnard G."/>
            <person name="Bellafiore S."/>
        </authorList>
    </citation>
    <scope>NUCLEOTIDE SEQUENCE</scope>
    <source>
        <strain evidence="4">VN-18</strain>
    </source>
</reference>
<feature type="compositionally biased region" description="Low complexity" evidence="2">
    <location>
        <begin position="174"/>
        <end position="186"/>
    </location>
</feature>
<gene>
    <name evidence="4" type="ORF">Mgra_00005259</name>
</gene>
<feature type="compositionally biased region" description="Polar residues" evidence="2">
    <location>
        <begin position="148"/>
        <end position="160"/>
    </location>
</feature>
<dbReference type="PROSITE" id="PS50013">
    <property type="entry name" value="CHROMO_2"/>
    <property type="match status" value="1"/>
</dbReference>
<dbReference type="Pfam" id="PF00385">
    <property type="entry name" value="Chromo"/>
    <property type="match status" value="1"/>
</dbReference>
<feature type="compositionally biased region" description="Polar residues" evidence="2">
    <location>
        <begin position="322"/>
        <end position="340"/>
    </location>
</feature>
<feature type="compositionally biased region" description="Polar residues" evidence="2">
    <location>
        <begin position="231"/>
        <end position="242"/>
    </location>
</feature>
<evidence type="ECO:0000256" key="1">
    <source>
        <dbReference type="SAM" id="Coils"/>
    </source>
</evidence>
<accession>A0A8S9ZPE2</accession>
<dbReference type="InterPro" id="IPR023780">
    <property type="entry name" value="Chromo_domain"/>
</dbReference>
<organism evidence="4 5">
    <name type="scientific">Meloidogyne graminicola</name>
    <dbReference type="NCBI Taxonomy" id="189291"/>
    <lineage>
        <taxon>Eukaryota</taxon>
        <taxon>Metazoa</taxon>
        <taxon>Ecdysozoa</taxon>
        <taxon>Nematoda</taxon>
        <taxon>Chromadorea</taxon>
        <taxon>Rhabditida</taxon>
        <taxon>Tylenchina</taxon>
        <taxon>Tylenchomorpha</taxon>
        <taxon>Tylenchoidea</taxon>
        <taxon>Meloidogynidae</taxon>
        <taxon>Meloidogyninae</taxon>
        <taxon>Meloidogyne</taxon>
    </lineage>
</organism>
<keyword evidence="5" id="KW-1185">Reference proteome</keyword>
<feature type="region of interest" description="Disordered" evidence="2">
    <location>
        <begin position="321"/>
        <end position="343"/>
    </location>
</feature>
<evidence type="ECO:0000256" key="2">
    <source>
        <dbReference type="SAM" id="MobiDB-lite"/>
    </source>
</evidence>
<feature type="compositionally biased region" description="Basic and acidic residues" evidence="2">
    <location>
        <begin position="121"/>
        <end position="142"/>
    </location>
</feature>
<sequence>MAEETEEDIFDKEISDDECTDEDEYEVEKIVSDSWDAEKQIRYYEVKWVGYPSSQNTLEPEENLKCSKLLKEYKDEKSQKIRKSCERDSGDEDFIVSDDESLSVNLSKSNIKQHRHMKTISKSEKKGNKYKDHTTSKNKLTELLKGMKSNNKSSRSSYPVTSKIKHRKKHQNENDSSSISSSNNSSRDTSLRPNSESGSSVSSFNPEKNKRKRLKTVDEEDSDVALKRSLETSSDSDIVNNHEQTKKPQSKYSKELNENKTTSVPNSSTSTTSFEELFQKYRKKRKVDEANKLKKQKSKEERKLEVEKRLINSKEEALREYLTSQSETENELDSCSNSNCKLDKKDEAPQKLNTLSGGSNSSSLSDKAKCEENFNVIPTEVVSDNNGKEKTLEKMSDNIAISPEHISEHDGINELKTKNDIILESNNEKDDTEHEHIGRYLIDSDNEQKLMEELKQIDRHFECKIDHTPTAEEQMSKLRPSINDSDEDIYSEGEIRDTEQMDLDGNQTPKCPRVVESDDDEHNSVTNVNITSANVDNDNQNGQNMTPSTNEVIQQITLPTTVRSDFYKGLCDGSVDDWENNPELTEQTFEDIPMEELDPPDYEPIKLNPISVDGLTIAKVRIFNSSDQKNGFDRGWKVHFIRSRAFLEWMLILTTCVLSSLLDSALHRSFLVNWSGTMLYSFNH</sequence>
<feature type="compositionally biased region" description="Low complexity" evidence="2">
    <location>
        <begin position="261"/>
        <end position="273"/>
    </location>
</feature>
<dbReference type="SUPFAM" id="SSF54160">
    <property type="entry name" value="Chromo domain-like"/>
    <property type="match status" value="1"/>
</dbReference>
<dbReference type="InterPro" id="IPR016197">
    <property type="entry name" value="Chromo-like_dom_sf"/>
</dbReference>
<dbReference type="EMBL" id="JABEBT010000044">
    <property type="protein sequence ID" value="KAF7635290.1"/>
    <property type="molecule type" value="Genomic_DNA"/>
</dbReference>